<dbReference type="EMBL" id="FMAF01000030">
    <property type="protein sequence ID" value="SCB49387.1"/>
    <property type="molecule type" value="Genomic_DNA"/>
</dbReference>
<dbReference type="PANTHER" id="PTHR42958">
    <property type="entry name" value="HYDROGENASE-2 LARGE CHAIN"/>
    <property type="match status" value="1"/>
</dbReference>
<dbReference type="AlphaFoldDB" id="A0A1C3XAT3"/>
<evidence type="ECO:0000313" key="2">
    <source>
        <dbReference type="Proteomes" id="UP000199205"/>
    </source>
</evidence>
<proteinExistence type="predicted"/>
<name>A0A1C3XAT3_9HYPH</name>
<dbReference type="Proteomes" id="UP000199205">
    <property type="component" value="Unassembled WGS sequence"/>
</dbReference>
<organism evidence="1 2">
    <name type="scientific">Rhizobium lusitanum</name>
    <dbReference type="NCBI Taxonomy" id="293958"/>
    <lineage>
        <taxon>Bacteria</taxon>
        <taxon>Pseudomonadati</taxon>
        <taxon>Pseudomonadota</taxon>
        <taxon>Alphaproteobacteria</taxon>
        <taxon>Hyphomicrobiales</taxon>
        <taxon>Rhizobiaceae</taxon>
        <taxon>Rhizobium/Agrobacterium group</taxon>
        <taxon>Rhizobium</taxon>
    </lineage>
</organism>
<dbReference type="Gene3D" id="1.10.645.10">
    <property type="entry name" value="Cytochrome-c3 Hydrogenase, chain B"/>
    <property type="match status" value="2"/>
</dbReference>
<gene>
    <name evidence="1" type="ORF">GA0061101_13033</name>
</gene>
<accession>A0A1C3XAT3</accession>
<evidence type="ECO:0000313" key="1">
    <source>
        <dbReference type="EMBL" id="SCB49387.1"/>
    </source>
</evidence>
<protein>
    <submittedName>
        <fullName evidence="1">Coenzyme F420-reducing hydrogenase, alpha subunit</fullName>
    </submittedName>
</protein>
<dbReference type="PANTHER" id="PTHR42958:SF4">
    <property type="entry name" value="HYDROGENASE EXPRESSION_FORMATION PROTEIN HUPK"/>
    <property type="match status" value="1"/>
</dbReference>
<sequence length="369" mass="39662">MTYLLSAGSIRIDVTVSQALACFVDVRVNRPQELARMFIGHRPEEAPMLVGWVFSLCGYSQSVAARLAILNAAGLPMPIEEQLAAVAGLLAERIFETLRALILHWPSSISLRLVADAGQYLRGALAASQAIIGQSREKKVNHSALAANARRLADAAEGLGISKDDGLSPDGTACAAIFRDIKDDRTFSGRRPDPLSAADDAEVIAHLCKDAHYCALPHLAGRVVETGAYARHCDTSRPDDPHLRQRFMARIGDVGLCLKQLAHLAKGQNDPSELMAGGSVPGDGGFGVVECGRGRLYHQAEIDANGKLCAYRILAPTEWNFHPAGPFVKTLLSSRIGAHESAARSVYRLAALFDPCVEFKLNVRDAAHA</sequence>
<dbReference type="OrthoDB" id="9157196at2"/>
<dbReference type="SUPFAM" id="SSF56762">
    <property type="entry name" value="HydB/Nqo4-like"/>
    <property type="match status" value="1"/>
</dbReference>
<dbReference type="InterPro" id="IPR029014">
    <property type="entry name" value="NiFe-Hase_large"/>
</dbReference>
<reference evidence="2" key="1">
    <citation type="submission" date="2016-08" db="EMBL/GenBank/DDBJ databases">
        <authorList>
            <person name="Varghese N."/>
            <person name="Submissions Spin"/>
        </authorList>
    </citation>
    <scope>NUCLEOTIDE SEQUENCE [LARGE SCALE GENOMIC DNA]</scope>
    <source>
        <strain evidence="2">P1-7</strain>
    </source>
</reference>
<dbReference type="InterPro" id="IPR050867">
    <property type="entry name" value="NiFe/NiFeSe_hydrgnase_LSU"/>
</dbReference>